<reference evidence="2" key="1">
    <citation type="journal article" date="2022" name="Mol. Ecol. Resour.">
        <title>The genomes of chicory, endive, great burdock and yacon provide insights into Asteraceae palaeo-polyploidization history and plant inulin production.</title>
        <authorList>
            <person name="Fan W."/>
            <person name="Wang S."/>
            <person name="Wang H."/>
            <person name="Wang A."/>
            <person name="Jiang F."/>
            <person name="Liu H."/>
            <person name="Zhao H."/>
            <person name="Xu D."/>
            <person name="Zhang Y."/>
        </authorList>
    </citation>
    <scope>NUCLEOTIDE SEQUENCE [LARGE SCALE GENOMIC DNA]</scope>
    <source>
        <strain evidence="2">cv. Yunnan</strain>
    </source>
</reference>
<comment type="caution">
    <text evidence="1">The sequence shown here is derived from an EMBL/GenBank/DDBJ whole genome shotgun (WGS) entry which is preliminary data.</text>
</comment>
<evidence type="ECO:0000313" key="1">
    <source>
        <dbReference type="EMBL" id="KAI3795108.1"/>
    </source>
</evidence>
<sequence>MVLGRGGIRKAVVSWRCHRWWMRPASTDDDLINMAAVHGPKKKRERLWLRACGEGEAAVSYNCWDLLW</sequence>
<protein>
    <submittedName>
        <fullName evidence="1">Uncharacterized protein</fullName>
    </submittedName>
</protein>
<accession>A0ACB9HIG6</accession>
<dbReference type="Proteomes" id="UP001056120">
    <property type="component" value="Linkage Group LG12"/>
</dbReference>
<evidence type="ECO:0000313" key="2">
    <source>
        <dbReference type="Proteomes" id="UP001056120"/>
    </source>
</evidence>
<proteinExistence type="predicted"/>
<reference evidence="1 2" key="2">
    <citation type="journal article" date="2022" name="Mol. Ecol. Resour.">
        <title>The genomes of chicory, endive, great burdock and yacon provide insights into Asteraceae paleo-polyploidization history and plant inulin production.</title>
        <authorList>
            <person name="Fan W."/>
            <person name="Wang S."/>
            <person name="Wang H."/>
            <person name="Wang A."/>
            <person name="Jiang F."/>
            <person name="Liu H."/>
            <person name="Zhao H."/>
            <person name="Xu D."/>
            <person name="Zhang Y."/>
        </authorList>
    </citation>
    <scope>NUCLEOTIDE SEQUENCE [LARGE SCALE GENOMIC DNA]</scope>
    <source>
        <strain evidence="2">cv. Yunnan</strain>
        <tissue evidence="1">Leaves</tissue>
    </source>
</reference>
<gene>
    <name evidence="1" type="ORF">L1987_37753</name>
</gene>
<dbReference type="EMBL" id="CM042029">
    <property type="protein sequence ID" value="KAI3795108.1"/>
    <property type="molecule type" value="Genomic_DNA"/>
</dbReference>
<organism evidence="1 2">
    <name type="scientific">Smallanthus sonchifolius</name>
    <dbReference type="NCBI Taxonomy" id="185202"/>
    <lineage>
        <taxon>Eukaryota</taxon>
        <taxon>Viridiplantae</taxon>
        <taxon>Streptophyta</taxon>
        <taxon>Embryophyta</taxon>
        <taxon>Tracheophyta</taxon>
        <taxon>Spermatophyta</taxon>
        <taxon>Magnoliopsida</taxon>
        <taxon>eudicotyledons</taxon>
        <taxon>Gunneridae</taxon>
        <taxon>Pentapetalae</taxon>
        <taxon>asterids</taxon>
        <taxon>campanulids</taxon>
        <taxon>Asterales</taxon>
        <taxon>Asteraceae</taxon>
        <taxon>Asteroideae</taxon>
        <taxon>Heliantheae alliance</taxon>
        <taxon>Millerieae</taxon>
        <taxon>Smallanthus</taxon>
    </lineage>
</organism>
<keyword evidence="2" id="KW-1185">Reference proteome</keyword>
<name>A0ACB9HIG6_9ASTR</name>